<dbReference type="GO" id="GO:0016887">
    <property type="term" value="F:ATP hydrolysis activity"/>
    <property type="evidence" value="ECO:0007669"/>
    <property type="project" value="InterPro"/>
</dbReference>
<dbReference type="Pfam" id="PF00004">
    <property type="entry name" value="AAA"/>
    <property type="match status" value="1"/>
</dbReference>
<organism evidence="2 3">
    <name type="scientific">Aspergillus terreus (strain NIH 2624 / FGSC A1156)</name>
    <dbReference type="NCBI Taxonomy" id="341663"/>
    <lineage>
        <taxon>Eukaryota</taxon>
        <taxon>Fungi</taxon>
        <taxon>Dikarya</taxon>
        <taxon>Ascomycota</taxon>
        <taxon>Pezizomycotina</taxon>
        <taxon>Eurotiomycetes</taxon>
        <taxon>Eurotiomycetidae</taxon>
        <taxon>Eurotiales</taxon>
        <taxon>Aspergillaceae</taxon>
        <taxon>Aspergillus</taxon>
        <taxon>Aspergillus subgen. Circumdati</taxon>
    </lineage>
</organism>
<dbReference type="InterPro" id="IPR027417">
    <property type="entry name" value="P-loop_NTPase"/>
</dbReference>
<dbReference type="InterPro" id="IPR054289">
    <property type="entry name" value="DUF7025"/>
</dbReference>
<dbReference type="HOGENOM" id="CLU_004471_6_3_1"/>
<sequence length="629" mass="71056">MTRYNNYNDWDDDNEELDELDELEELDDIMEATGSSDSERKDYAPRGSICDVYNLYQTKPDACGQTSWSKKPQKMDAPVENSESSEYALIVRNVKCYDGRRSLNIYSIVVQSALLKTFLEDLFEGYPGVTVTLERLEFKRPFKPFVHRWESFVQARDKVTDATTKAHVDLLYRVLEEELGEVIARKNDLIQNGVITHDLVWTLFEPDAVVYTHATGHEQALKFTAGTSNNSAGFLVAASSIDYNGQQFGFRGESIDIPMYEGTVPITSLPVYPLQYHPEEAATRQRLIARGARWEQLKGYHYKQYEGPSTTSFLNRTVNFRTQTRIIIDAEAYCTFGPVRGTRVFAPFSDELDDAGRLLATPTVRGYSLANKKWAEFNLDGVREIEWNPRAFDSLVLPQGQQHLKQLVLACATAQSKRRDTFDDVVPGKGRGIILQLSGPPGVGKTLTAESVAETMRVPLYALSAEDLGTEAMDVEANLKNILQMVPKWGAVLLLDEADVFMEPRDSADLGRNALVSIFLRMLEYYEGILFLTTNRADHIDPAFESRIHVSLRYSELDAAARRQIWAQFVGQHSGFTEDQLDDIATERLNGREIKNVIKTAHLLALAQESELKYEHVDAVLSLRAFNPV</sequence>
<dbReference type="STRING" id="341663.Q0CMT6"/>
<evidence type="ECO:0000313" key="2">
    <source>
        <dbReference type="EMBL" id="EAU34067.1"/>
    </source>
</evidence>
<dbReference type="GeneID" id="4321095"/>
<dbReference type="AlphaFoldDB" id="Q0CMT6"/>
<evidence type="ECO:0000313" key="3">
    <source>
        <dbReference type="Proteomes" id="UP000007963"/>
    </source>
</evidence>
<dbReference type="SMART" id="SM00382">
    <property type="entry name" value="AAA"/>
    <property type="match status" value="1"/>
</dbReference>
<dbReference type="Gene3D" id="3.40.50.300">
    <property type="entry name" value="P-loop containing nucleotide triphosphate hydrolases"/>
    <property type="match status" value="1"/>
</dbReference>
<dbReference type="InterPro" id="IPR003959">
    <property type="entry name" value="ATPase_AAA_core"/>
</dbReference>
<reference evidence="3" key="1">
    <citation type="submission" date="2005-09" db="EMBL/GenBank/DDBJ databases">
        <title>Annotation of the Aspergillus terreus NIH2624 genome.</title>
        <authorList>
            <person name="Birren B.W."/>
            <person name="Lander E.S."/>
            <person name="Galagan J.E."/>
            <person name="Nusbaum C."/>
            <person name="Devon K."/>
            <person name="Henn M."/>
            <person name="Ma L.-J."/>
            <person name="Jaffe D.B."/>
            <person name="Butler J."/>
            <person name="Alvarez P."/>
            <person name="Gnerre S."/>
            <person name="Grabherr M."/>
            <person name="Kleber M."/>
            <person name="Mauceli E.W."/>
            <person name="Brockman W."/>
            <person name="Rounsley S."/>
            <person name="Young S.K."/>
            <person name="LaButti K."/>
            <person name="Pushparaj V."/>
            <person name="DeCaprio D."/>
            <person name="Crawford M."/>
            <person name="Koehrsen M."/>
            <person name="Engels R."/>
            <person name="Montgomery P."/>
            <person name="Pearson M."/>
            <person name="Howarth C."/>
            <person name="Larson L."/>
            <person name="Luoma S."/>
            <person name="White J."/>
            <person name="Alvarado L."/>
            <person name="Kodira C.D."/>
            <person name="Zeng Q."/>
            <person name="Oleary S."/>
            <person name="Yandava C."/>
            <person name="Denning D.W."/>
            <person name="Nierman W.C."/>
            <person name="Milne T."/>
            <person name="Madden K."/>
        </authorList>
    </citation>
    <scope>NUCLEOTIDE SEQUENCE [LARGE SCALE GENOMIC DNA]</scope>
    <source>
        <strain evidence="3">NIH 2624 / FGSC A1156</strain>
    </source>
</reference>
<evidence type="ECO:0000259" key="1">
    <source>
        <dbReference type="SMART" id="SM00382"/>
    </source>
</evidence>
<dbReference type="PANTHER" id="PTHR46411:SF3">
    <property type="entry name" value="AAA+ ATPASE DOMAIN-CONTAINING PROTEIN"/>
    <property type="match status" value="1"/>
</dbReference>
<dbReference type="Pfam" id="PF22942">
    <property type="entry name" value="DUF7025"/>
    <property type="match status" value="1"/>
</dbReference>
<feature type="domain" description="AAA+ ATPase" evidence="1">
    <location>
        <begin position="431"/>
        <end position="555"/>
    </location>
</feature>
<dbReference type="CDD" id="cd19481">
    <property type="entry name" value="RecA-like_protease"/>
    <property type="match status" value="1"/>
</dbReference>
<dbReference type="OrthoDB" id="10042665at2759"/>
<dbReference type="RefSeq" id="XP_001214176.1">
    <property type="nucleotide sequence ID" value="XM_001214176.1"/>
</dbReference>
<dbReference type="InterPro" id="IPR003593">
    <property type="entry name" value="AAA+_ATPase"/>
</dbReference>
<accession>Q0CMT6</accession>
<proteinExistence type="predicted"/>
<dbReference type="eggNOG" id="KOG0730">
    <property type="taxonomic scope" value="Eukaryota"/>
</dbReference>
<dbReference type="OMA" id="SDGNWTW"/>
<dbReference type="EMBL" id="CH476600">
    <property type="protein sequence ID" value="EAU34067.1"/>
    <property type="molecule type" value="Genomic_DNA"/>
</dbReference>
<name>Q0CMT6_ASPTN</name>
<dbReference type="VEuPathDB" id="FungiDB:ATEG_04998"/>
<dbReference type="GO" id="GO:0005524">
    <property type="term" value="F:ATP binding"/>
    <property type="evidence" value="ECO:0007669"/>
    <property type="project" value="InterPro"/>
</dbReference>
<gene>
    <name evidence="2" type="ORF">ATEG_04998</name>
</gene>
<dbReference type="Proteomes" id="UP000007963">
    <property type="component" value="Unassembled WGS sequence"/>
</dbReference>
<protein>
    <recommendedName>
        <fullName evidence="1">AAA+ ATPase domain-containing protein</fullName>
    </recommendedName>
</protein>
<dbReference type="PANTHER" id="PTHR46411">
    <property type="entry name" value="FAMILY ATPASE, PUTATIVE-RELATED"/>
    <property type="match status" value="1"/>
</dbReference>
<dbReference type="SUPFAM" id="SSF52540">
    <property type="entry name" value="P-loop containing nucleoside triphosphate hydrolases"/>
    <property type="match status" value="1"/>
</dbReference>